<accession>A0AA88EIY2</accession>
<evidence type="ECO:0000313" key="5">
    <source>
        <dbReference type="Proteomes" id="UP001187192"/>
    </source>
</evidence>
<protein>
    <submittedName>
        <fullName evidence="2">Uncharacterized protein</fullName>
    </submittedName>
</protein>
<dbReference type="Proteomes" id="UP001187192">
    <property type="component" value="Unassembled WGS sequence"/>
</dbReference>
<gene>
    <name evidence="1" type="ORF">TIFTF001_053815</name>
    <name evidence="2" type="ORF">TIFTF001_053816</name>
    <name evidence="3" type="ORF">TIFTF001_053817</name>
    <name evidence="4" type="ORF">TIFTF001_053818</name>
</gene>
<keyword evidence="5" id="KW-1185">Reference proteome</keyword>
<organism evidence="2 5">
    <name type="scientific">Ficus carica</name>
    <name type="common">Common fig</name>
    <dbReference type="NCBI Taxonomy" id="3494"/>
    <lineage>
        <taxon>Eukaryota</taxon>
        <taxon>Viridiplantae</taxon>
        <taxon>Streptophyta</taxon>
        <taxon>Embryophyta</taxon>
        <taxon>Tracheophyta</taxon>
        <taxon>Spermatophyta</taxon>
        <taxon>Magnoliopsida</taxon>
        <taxon>eudicotyledons</taxon>
        <taxon>Gunneridae</taxon>
        <taxon>Pentapetalae</taxon>
        <taxon>rosids</taxon>
        <taxon>fabids</taxon>
        <taxon>Rosales</taxon>
        <taxon>Moraceae</taxon>
        <taxon>Ficeae</taxon>
        <taxon>Ficus</taxon>
    </lineage>
</organism>
<name>A0AA88EIY2_FICCA</name>
<dbReference type="EMBL" id="BTGU01013430">
    <property type="protein sequence ID" value="GMN74250.1"/>
    <property type="molecule type" value="Genomic_DNA"/>
</dbReference>
<evidence type="ECO:0000313" key="4">
    <source>
        <dbReference type="EMBL" id="GMN74250.1"/>
    </source>
</evidence>
<dbReference type="EMBL" id="BTGU01013429">
    <property type="protein sequence ID" value="GMN74249.1"/>
    <property type="molecule type" value="Genomic_DNA"/>
</dbReference>
<reference evidence="2" key="1">
    <citation type="submission" date="2023-07" db="EMBL/GenBank/DDBJ databases">
        <title>draft genome sequence of fig (Ficus carica).</title>
        <authorList>
            <person name="Takahashi T."/>
            <person name="Nishimura K."/>
        </authorList>
    </citation>
    <scope>NUCLEOTIDE SEQUENCE</scope>
</reference>
<sequence>MIVPPDQRLRAKISLIRCLILMMTRSGGSSRWDRRRELAARGQVSKCRHEPADGERPSWLEAVGPLEFAIGEDV</sequence>
<evidence type="ECO:0000313" key="1">
    <source>
        <dbReference type="EMBL" id="GMN74238.1"/>
    </source>
</evidence>
<proteinExistence type="predicted"/>
<dbReference type="EMBL" id="BTGU01013428">
    <property type="protein sequence ID" value="GMN74245.1"/>
    <property type="molecule type" value="Genomic_DNA"/>
</dbReference>
<dbReference type="AlphaFoldDB" id="A0AA88EIY2"/>
<evidence type="ECO:0000313" key="3">
    <source>
        <dbReference type="EMBL" id="GMN74249.1"/>
    </source>
</evidence>
<evidence type="ECO:0000313" key="2">
    <source>
        <dbReference type="EMBL" id="GMN74245.1"/>
    </source>
</evidence>
<dbReference type="EMBL" id="BTGU01013427">
    <property type="protein sequence ID" value="GMN74238.1"/>
    <property type="molecule type" value="Genomic_DNA"/>
</dbReference>
<comment type="caution">
    <text evidence="2">The sequence shown here is derived from an EMBL/GenBank/DDBJ whole genome shotgun (WGS) entry which is preliminary data.</text>
</comment>